<gene>
    <name evidence="2" type="ORF">METZ01_LOCUS229808</name>
</gene>
<dbReference type="InterPro" id="IPR002938">
    <property type="entry name" value="FAD-bd"/>
</dbReference>
<dbReference type="Pfam" id="PF01494">
    <property type="entry name" value="FAD_binding_3"/>
    <property type="match status" value="1"/>
</dbReference>
<reference evidence="2" key="1">
    <citation type="submission" date="2018-05" db="EMBL/GenBank/DDBJ databases">
        <authorList>
            <person name="Lanie J.A."/>
            <person name="Ng W.-L."/>
            <person name="Kazmierczak K.M."/>
            <person name="Andrzejewski T.M."/>
            <person name="Davidsen T.M."/>
            <person name="Wayne K.J."/>
            <person name="Tettelin H."/>
            <person name="Glass J.I."/>
            <person name="Rusch D."/>
            <person name="Podicherti R."/>
            <person name="Tsui H.-C.T."/>
            <person name="Winkler M.E."/>
        </authorList>
    </citation>
    <scope>NUCLEOTIDE SEQUENCE</scope>
</reference>
<protein>
    <recommendedName>
        <fullName evidence="1">FAD-binding domain-containing protein</fullName>
    </recommendedName>
</protein>
<dbReference type="InterPro" id="IPR036188">
    <property type="entry name" value="FAD/NAD-bd_sf"/>
</dbReference>
<proteinExistence type="predicted"/>
<name>A0A382GQ62_9ZZZZ</name>
<dbReference type="PANTHER" id="PTHR43747">
    <property type="entry name" value="FAD-BINDING PROTEIN"/>
    <property type="match status" value="1"/>
</dbReference>
<dbReference type="InterPro" id="IPR050816">
    <property type="entry name" value="Flavin-dep_Halogenase_NPB"/>
</dbReference>
<dbReference type="AlphaFoldDB" id="A0A382GQ62"/>
<dbReference type="PRINTS" id="PR00420">
    <property type="entry name" value="RNGMNOXGNASE"/>
</dbReference>
<dbReference type="SUPFAM" id="SSF51905">
    <property type="entry name" value="FAD/NAD(P)-binding domain"/>
    <property type="match status" value="1"/>
</dbReference>
<dbReference type="EMBL" id="UINC01056662">
    <property type="protein sequence ID" value="SVB76954.1"/>
    <property type="molecule type" value="Genomic_DNA"/>
</dbReference>
<feature type="domain" description="FAD-binding" evidence="1">
    <location>
        <begin position="5"/>
        <end position="312"/>
    </location>
</feature>
<accession>A0A382GQ62</accession>
<dbReference type="GO" id="GO:0071949">
    <property type="term" value="F:FAD binding"/>
    <property type="evidence" value="ECO:0007669"/>
    <property type="project" value="InterPro"/>
</dbReference>
<dbReference type="PANTHER" id="PTHR43747:SF1">
    <property type="entry name" value="SLR1998 PROTEIN"/>
    <property type="match status" value="1"/>
</dbReference>
<evidence type="ECO:0000259" key="1">
    <source>
        <dbReference type="Pfam" id="PF01494"/>
    </source>
</evidence>
<evidence type="ECO:0000313" key="2">
    <source>
        <dbReference type="EMBL" id="SVB76954.1"/>
    </source>
</evidence>
<dbReference type="Gene3D" id="3.50.50.60">
    <property type="entry name" value="FAD/NAD(P)-binding domain"/>
    <property type="match status" value="1"/>
</dbReference>
<organism evidence="2">
    <name type="scientific">marine metagenome</name>
    <dbReference type="NCBI Taxonomy" id="408172"/>
    <lineage>
        <taxon>unclassified sequences</taxon>
        <taxon>metagenomes</taxon>
        <taxon>ecological metagenomes</taxon>
    </lineage>
</organism>
<sequence>MDNPEYDVIVVGCGPAGCTTATLMAQKGYQVLLLERDESPSFKVGESLIPGTYWTLKRLGMIDQMKKSHFPEKYSVQFYSQTGKPSTPFYFFENDPHESSMTWQVLRSEFDQMLVINAEKHGVEVRRGTHVHQVLFDDKKAVGVRAKLKPDKDIRDFKAKVIVDSTGQSALISRKLKMNVADPKLKNASIFTHFEGAFRDEGIDEGATLILHTENKDSWFWYIPLPHDRVSVGVVGSIDYLMRAKEKGVQTIFDSQIKKCKPLQEKLENAKQVFSVKVTKDFSYRSKQIAGDHWVLVGDALGFLDPVYSSGILLAFKSGEMAADCIERAFERNDFSAEQLGAFETEFISGMEAFRKLVYAFYSKEFSFAKFLKRFPKCKQGVIDILSGNVFKQEVHEIFRPMQTMCPVLEDLSA</sequence>